<dbReference type="PANTHER" id="PTHR42889:SF1">
    <property type="entry name" value="BLR3681 PROTEIN"/>
    <property type="match status" value="1"/>
</dbReference>
<feature type="domain" description="Amidohydrolase-related" evidence="2">
    <location>
        <begin position="182"/>
        <end position="453"/>
    </location>
</feature>
<dbReference type="PANTHER" id="PTHR42889">
    <property type="entry name" value="BLR3681 PROTEIN"/>
    <property type="match status" value="1"/>
</dbReference>
<evidence type="ECO:0000313" key="4">
    <source>
        <dbReference type="Proteomes" id="UP000006377"/>
    </source>
</evidence>
<dbReference type="Pfam" id="PF04909">
    <property type="entry name" value="Amidohydro_2"/>
    <property type="match status" value="1"/>
</dbReference>
<name>A7HS74_PARL1</name>
<evidence type="ECO:0000256" key="1">
    <source>
        <dbReference type="SAM" id="MobiDB-lite"/>
    </source>
</evidence>
<dbReference type="Proteomes" id="UP000006377">
    <property type="component" value="Chromosome"/>
</dbReference>
<dbReference type="HOGENOM" id="CLU_555296_0_0_5"/>
<dbReference type="InterPro" id="IPR006680">
    <property type="entry name" value="Amidohydro-rel"/>
</dbReference>
<dbReference type="EMBL" id="CP000774">
    <property type="protein sequence ID" value="ABS62757.1"/>
    <property type="molecule type" value="Genomic_DNA"/>
</dbReference>
<dbReference type="KEGG" id="pla:Plav_1136"/>
<organism evidence="3 4">
    <name type="scientific">Parvibaculum lavamentivorans (strain DS-1 / DSM 13023 / NCIMB 13966)</name>
    <dbReference type="NCBI Taxonomy" id="402881"/>
    <lineage>
        <taxon>Bacteria</taxon>
        <taxon>Pseudomonadati</taxon>
        <taxon>Pseudomonadota</taxon>
        <taxon>Alphaproteobacteria</taxon>
        <taxon>Hyphomicrobiales</taxon>
        <taxon>Parvibaculaceae</taxon>
        <taxon>Parvibaculum</taxon>
    </lineage>
</organism>
<evidence type="ECO:0000313" key="3">
    <source>
        <dbReference type="EMBL" id="ABS62757.1"/>
    </source>
</evidence>
<dbReference type="AlphaFoldDB" id="A7HS74"/>
<dbReference type="InterPro" id="IPR032466">
    <property type="entry name" value="Metal_Hydrolase"/>
</dbReference>
<dbReference type="Gene3D" id="3.20.20.140">
    <property type="entry name" value="Metal-dependent hydrolases"/>
    <property type="match status" value="1"/>
</dbReference>
<dbReference type="STRING" id="402881.Plav_1136"/>
<evidence type="ECO:0000259" key="2">
    <source>
        <dbReference type="Pfam" id="PF04909"/>
    </source>
</evidence>
<keyword evidence="4" id="KW-1185">Reference proteome</keyword>
<protein>
    <submittedName>
        <fullName evidence="3">Amidohydrolase 2</fullName>
    </submittedName>
</protein>
<dbReference type="eggNOG" id="COG2159">
    <property type="taxonomic scope" value="Bacteria"/>
</dbReference>
<proteinExistence type="predicted"/>
<reference evidence="3 4" key="1">
    <citation type="journal article" date="2011" name="Stand. Genomic Sci.">
        <title>Complete genome sequence of Parvibaculum lavamentivorans type strain (DS-1(T)).</title>
        <authorList>
            <person name="Schleheck D."/>
            <person name="Weiss M."/>
            <person name="Pitluck S."/>
            <person name="Bruce D."/>
            <person name="Land M.L."/>
            <person name="Han S."/>
            <person name="Saunders E."/>
            <person name="Tapia R."/>
            <person name="Detter C."/>
            <person name="Brettin T."/>
            <person name="Han J."/>
            <person name="Woyke T."/>
            <person name="Goodwin L."/>
            <person name="Pennacchio L."/>
            <person name="Nolan M."/>
            <person name="Cook A.M."/>
            <person name="Kjelleberg S."/>
            <person name="Thomas T."/>
        </authorList>
    </citation>
    <scope>NUCLEOTIDE SEQUENCE [LARGE SCALE GENOMIC DNA]</scope>
    <source>
        <strain evidence="4">DS-1 / DSM 13023 / NCIMB 13966</strain>
    </source>
</reference>
<accession>A7HS74</accession>
<keyword evidence="3" id="KW-0378">Hydrolase</keyword>
<dbReference type="SUPFAM" id="SSF51556">
    <property type="entry name" value="Metallo-dependent hydrolases"/>
    <property type="match status" value="1"/>
</dbReference>
<gene>
    <name evidence="3" type="ordered locus">Plav_1136</name>
</gene>
<dbReference type="GO" id="GO:0016787">
    <property type="term" value="F:hydrolase activity"/>
    <property type="evidence" value="ECO:0007669"/>
    <property type="project" value="UniProtKB-KW"/>
</dbReference>
<feature type="region of interest" description="Disordered" evidence="1">
    <location>
        <begin position="1"/>
        <end position="32"/>
    </location>
</feature>
<dbReference type="RefSeq" id="WP_012110021.1">
    <property type="nucleotide sequence ID" value="NC_009719.1"/>
</dbReference>
<sequence length="497" mass="55047">MWLTDRQRRRVSPAEEDATGTPIPTRIVSNGEYMPMPQTPDQARVESGILAAADEQGGRLGMDRRAFLRSGAGLAASFMVMNKVFGGDVFSVAHAETLDPAAAAERAARFADQYIVDMQLHFIRDDYAWDGILHLGNYAKQWNADLDKITFDNFKFDNFMKEVYFDSDTKIGLISAAPADHGPNVIMNNDGLADARNFVNKASGSRRMLSHTVIAPGQPGWLDEIDRAIEVLKPDSWKGYTLGDPFDNSQYPWRLDDEKLMYPAYERMVKAGIRNVCIHKGLLPEDYENVITHWRHAMVDDVGPAARDWPELNFIIYHSGFRPLMTSPDPLLAQFERTGRIDWVSDLADIPEKYGVTNVYAELGTTFGSCAVTHPRLAAALMGVIIRGMGADHVIWGTDSVWYGSPQWQIEAMRRIEIPEDMRKAHNFAALGAADGEVKSAIFAGNGSRLYGLEDLAGPDAAWRTDALSRVKAEYVAAGAAPSNNYYGFIRSAGGQG</sequence>